<protein>
    <recommendedName>
        <fullName evidence="2">Transcription regulator Rua1 C-terminal domain-containing protein</fullName>
    </recommendedName>
</protein>
<dbReference type="AlphaFoldDB" id="A0A2V1AWB6"/>
<organism evidence="3 4">
    <name type="scientific">Candidozyma haemuli</name>
    <dbReference type="NCBI Taxonomy" id="45357"/>
    <lineage>
        <taxon>Eukaryota</taxon>
        <taxon>Fungi</taxon>
        <taxon>Dikarya</taxon>
        <taxon>Ascomycota</taxon>
        <taxon>Saccharomycotina</taxon>
        <taxon>Pichiomycetes</taxon>
        <taxon>Metschnikowiaceae</taxon>
        <taxon>Candidozyma</taxon>
    </lineage>
</organism>
<dbReference type="RefSeq" id="XP_025343019.1">
    <property type="nucleotide sequence ID" value="XM_025488357.1"/>
</dbReference>
<feature type="domain" description="Transcription regulator Rua1 C-terminal" evidence="2">
    <location>
        <begin position="360"/>
        <end position="488"/>
    </location>
</feature>
<gene>
    <name evidence="3" type="ORF">CXQ85_004748</name>
</gene>
<evidence type="ECO:0000313" key="4">
    <source>
        <dbReference type="Proteomes" id="UP000244309"/>
    </source>
</evidence>
<accession>A0A2V1AWB6</accession>
<feature type="region of interest" description="Disordered" evidence="1">
    <location>
        <begin position="1"/>
        <end position="32"/>
    </location>
</feature>
<evidence type="ECO:0000256" key="1">
    <source>
        <dbReference type="SAM" id="MobiDB-lite"/>
    </source>
</evidence>
<feature type="compositionally biased region" description="Polar residues" evidence="1">
    <location>
        <begin position="21"/>
        <end position="31"/>
    </location>
</feature>
<dbReference type="EMBL" id="PKFO01000006">
    <property type="protein sequence ID" value="PVH22079.1"/>
    <property type="molecule type" value="Genomic_DNA"/>
</dbReference>
<dbReference type="Pfam" id="PF14616">
    <property type="entry name" value="Rua1_C"/>
    <property type="match status" value="1"/>
</dbReference>
<comment type="caution">
    <text evidence="3">The sequence shown here is derived from an EMBL/GenBank/DDBJ whole genome shotgun (WGS) entry which is preliminary data.</text>
</comment>
<dbReference type="Proteomes" id="UP000244309">
    <property type="component" value="Unassembled WGS sequence"/>
</dbReference>
<evidence type="ECO:0000259" key="2">
    <source>
        <dbReference type="Pfam" id="PF14616"/>
    </source>
</evidence>
<dbReference type="VEuPathDB" id="FungiDB:CXQ85_004748"/>
<sequence>MQRRFGIRSQDPISNCPWENPNPSTNDASPETQEHFLEADHQQVAIALYSSSDLSDIANSPDEVTVGPDPGKALVPYEVKPETSTKKPRFGLGSDHWRSMSGPLFIDSAPRNDGSYRTDSEDTDLETSDPLGLLSCTTDLLNNASDRLLGETAISPPLVHCRSGAESPLPPRKRPRLQHRFNNFSHFFNKSQDNIRETQSSPAPQLPAVNSNRFVMQPKSSPDVVQTTVPGVSVLLPSIQSSWQGPRTQGISYQQPYYQDDLKPRMITTGSVTEYVNYGVAQYPILDRPLQNIAKRREPQGYYDPSTGVFVMSQFRMSFVRLIDQDICVIRRIRYDRPSLDILQQDTTEHLFQENIFFNDKEIYGYQWLRLKLDQATKEPILSTRCVLCPYCKQLRFFNIQDPSFSTHMALCHGIYPDGFLAPDPLYAGIYTMTTTTNYNNREVVANQSEHKCVVCPACYLIIQINFWGEGSEKDELSFYLRHFTEAHQVKMPGFDYFDQHVWG</sequence>
<keyword evidence="4" id="KW-1185">Reference proteome</keyword>
<evidence type="ECO:0000313" key="3">
    <source>
        <dbReference type="EMBL" id="PVH22079.1"/>
    </source>
</evidence>
<name>A0A2V1AWB6_9ASCO</name>
<dbReference type="OrthoDB" id="4096316at2759"/>
<feature type="region of interest" description="Disordered" evidence="1">
    <location>
        <begin position="101"/>
        <end position="130"/>
    </location>
</feature>
<dbReference type="InterPro" id="IPR028012">
    <property type="entry name" value="Rua1_C"/>
</dbReference>
<dbReference type="GeneID" id="37010078"/>
<reference evidence="3 4" key="1">
    <citation type="submission" date="2017-12" db="EMBL/GenBank/DDBJ databases">
        <title>Genome Sequence of a Multidrug-Resistant Candida haemulonii Isolate from a Patient with Chronic Leg Ulcers in Israel.</title>
        <authorList>
            <person name="Chow N.A."/>
            <person name="Gade L."/>
            <person name="Batra D."/>
            <person name="Rowe L.A."/>
            <person name="Ben-Ami R."/>
            <person name="Loparev V.N."/>
            <person name="Litvintseva A.P."/>
        </authorList>
    </citation>
    <scope>NUCLEOTIDE SEQUENCE [LARGE SCALE GENOMIC DNA]</scope>
    <source>
        <strain evidence="3 4">B11899</strain>
    </source>
</reference>
<proteinExistence type="predicted"/>